<feature type="non-terminal residue" evidence="1">
    <location>
        <position position="1"/>
    </location>
</feature>
<keyword evidence="2" id="KW-1185">Reference proteome</keyword>
<organism evidence="1 2">
    <name type="scientific">Cirrhinus mrigala</name>
    <name type="common">Mrigala</name>
    <dbReference type="NCBI Taxonomy" id="683832"/>
    <lineage>
        <taxon>Eukaryota</taxon>
        <taxon>Metazoa</taxon>
        <taxon>Chordata</taxon>
        <taxon>Craniata</taxon>
        <taxon>Vertebrata</taxon>
        <taxon>Euteleostomi</taxon>
        <taxon>Actinopterygii</taxon>
        <taxon>Neopterygii</taxon>
        <taxon>Teleostei</taxon>
        <taxon>Ostariophysi</taxon>
        <taxon>Cypriniformes</taxon>
        <taxon>Cyprinidae</taxon>
        <taxon>Labeoninae</taxon>
        <taxon>Labeonini</taxon>
        <taxon>Cirrhinus</taxon>
    </lineage>
</organism>
<evidence type="ECO:0000313" key="1">
    <source>
        <dbReference type="EMBL" id="KAL0167909.1"/>
    </source>
</evidence>
<evidence type="ECO:0008006" key="3">
    <source>
        <dbReference type="Google" id="ProtNLM"/>
    </source>
</evidence>
<reference evidence="1 2" key="1">
    <citation type="submission" date="2024-05" db="EMBL/GenBank/DDBJ databases">
        <title>Genome sequencing and assembly of Indian major carp, Cirrhinus mrigala (Hamilton, 1822).</title>
        <authorList>
            <person name="Mohindra V."/>
            <person name="Chowdhury L.M."/>
            <person name="Lal K."/>
            <person name="Jena J.K."/>
        </authorList>
    </citation>
    <scope>NUCLEOTIDE SEQUENCE [LARGE SCALE GENOMIC DNA]</scope>
    <source>
        <strain evidence="1">CM1030</strain>
        <tissue evidence="1">Blood</tissue>
    </source>
</reference>
<protein>
    <recommendedName>
        <fullName evidence="3">MHC class I antigen</fullName>
    </recommendedName>
</protein>
<accession>A0ABD0P1D0</accession>
<evidence type="ECO:0000313" key="2">
    <source>
        <dbReference type="Proteomes" id="UP001529510"/>
    </source>
</evidence>
<gene>
    <name evidence="1" type="ORF">M9458_036131</name>
</gene>
<name>A0ABD0P1D0_CIRMR</name>
<dbReference type="EMBL" id="JAMKFB020000018">
    <property type="protein sequence ID" value="KAL0167909.1"/>
    <property type="molecule type" value="Genomic_DNA"/>
</dbReference>
<comment type="caution">
    <text evidence="1">The sequence shown here is derived from an EMBL/GenBank/DDBJ whole genome shotgun (WGS) entry which is preliminary data.</text>
</comment>
<proteinExistence type="predicted"/>
<sequence length="69" mass="7685">SAPSQHDAQLLAIGHQTDLFRLAVDQRYAHEYGDSCVAEGQSPETSADWHKDNLQSDIELWSADCVQTQ</sequence>
<feature type="non-terminal residue" evidence="1">
    <location>
        <position position="69"/>
    </location>
</feature>
<dbReference type="Proteomes" id="UP001529510">
    <property type="component" value="Unassembled WGS sequence"/>
</dbReference>
<dbReference type="AlphaFoldDB" id="A0ABD0P1D0"/>